<name>A0ABY7Z6D3_9PSED</name>
<evidence type="ECO:0000313" key="3">
    <source>
        <dbReference type="Proteomes" id="UP001222282"/>
    </source>
</evidence>
<evidence type="ECO:0000259" key="1">
    <source>
        <dbReference type="Pfam" id="PF20720"/>
    </source>
</evidence>
<dbReference type="EMBL" id="CP101655">
    <property type="protein sequence ID" value="WDR35035.1"/>
    <property type="molecule type" value="Genomic_DNA"/>
</dbReference>
<evidence type="ECO:0000313" key="2">
    <source>
        <dbReference type="EMBL" id="WDR35035.1"/>
    </source>
</evidence>
<dbReference type="Pfam" id="PF20720">
    <property type="entry name" value="nSTAND3"/>
    <property type="match status" value="1"/>
</dbReference>
<sequence length="1275" mass="142655">MSIATVGPKKYDFQDKVCAEVFLRHAQTTGVELFIEPEAGEDAKLQIASDSALKTIEIQVKGSKEDVTLSVLADWLVHFEERTAGNSLLERVCTDPHTTVVFVATGRCTDKVSLLCRGAGATWEAHDKKLSREIANELKNELIACVQTLESNDTELSAGRAKHLKTFLSKVKVDQFRASLTRVIILEKVLDDEVQSSCESRMRKLRVPLDRCEILTTRLIAIIKNGKESRSNVFPELLLALKEHLPEQIRPKDYVRRGCEEEWVQELSDNNILLLSGAPRVGKTNAGRWVAAEFEEAGYQLKLSSNLEEIERFLLDTAPCERLAVVDDPLGGSYMSADPGRTLAMLRQLSTKLSPTRKLIVSQVQDRLLQFADAARLEDSSLGQFKWHDLGKLDKTFLAELWVDLREQFSMPDILFTNILTALQSGTLDIEPGCLMHLASWHYRLRDVADLQEAIRLAREDSQSLASALNDEGFGAILQALAVATSQDDACSLQDLKYVLQGDGTDKRYATASYLGTSISFGAMFNRPVPEIEQYHRLELSAENASLLDKLERRRIIVETSLERFNFSHPFYRSAAECSAKGPTSSGARTLMELTTRALFSLSFETSKSAAVALHWVYLVLRLASRGANVIELAVEGMESRYLSTKDACFDFLLHSLEDISEEQRKSFGSWVNKVSFLNLSHVIWEKGQAALPAGENNVLEGRFYESYEWSEVADYVAVFSSKTATVVSAENAWKTLCYLEGDRQKLSAPVMLRLLGYDLGLLRAKAAKLWLSSIHGDDQEVLKKIFSDQHPAVAQAALEGAIEVWPECDAARQADLLSGLKQFSKLPASASTMIKSLLKTEDNGYDDPVPWDLFSSVLPDVLAAFPESVNMSDSQLYGAVRKATKSLSQTDFIRIVDSWIGLVERSALKVMPSDYAMAVTDLLICGTTSSADLRLPRLQRLFNIQGTGAQLRVVVEMVDRWNDLSVDDRKLLLCHLREERSDQTWLQAAAVTRPHVPQEVLALVFPLGKMPAGHNFQSFEAALIDRALMIYMGSPGVLYQVGAHGGNDNVWESIIETIVCDPSHKLFKKAWAHITSDSDDSKVYGYVAKLVGQFPQEIFEQLLEHKIRNNGGFMPTAWSLLLDQAPTHLLDDWFAAMVPHVPRVLNYLGEAGSWVGAEHSARLIKLFPSDCLLLNISYDLRETLTDGLKDFQESKYDELRSELASSALTQFLERFESNLPAHYATCDAIMERFTDVGCLETDLSVVSERRRVLLDAMHAFPYVEEREELEDWIE</sequence>
<protein>
    <recommendedName>
        <fullName evidence="1">Novel STAND NTPase 3 domain-containing protein</fullName>
    </recommendedName>
</protein>
<keyword evidence="3" id="KW-1185">Reference proteome</keyword>
<feature type="domain" description="Novel STAND NTPase 3" evidence="1">
    <location>
        <begin position="254"/>
        <end position="341"/>
    </location>
</feature>
<dbReference type="InterPro" id="IPR049050">
    <property type="entry name" value="nSTAND3"/>
</dbReference>
<organism evidence="2 3">
    <name type="scientific">Pseudomonas serboccidentalis</name>
    <dbReference type="NCBI Taxonomy" id="2964670"/>
    <lineage>
        <taxon>Bacteria</taxon>
        <taxon>Pseudomonadati</taxon>
        <taxon>Pseudomonadota</taxon>
        <taxon>Gammaproteobacteria</taxon>
        <taxon>Pseudomonadales</taxon>
        <taxon>Pseudomonadaceae</taxon>
        <taxon>Pseudomonas</taxon>
    </lineage>
</organism>
<accession>A0ABY7Z6D3</accession>
<gene>
    <name evidence="2" type="ORF">NN484_21365</name>
</gene>
<dbReference type="RefSeq" id="WP_274657810.1">
    <property type="nucleotide sequence ID" value="NZ_CP101655.1"/>
</dbReference>
<reference evidence="2 3" key="1">
    <citation type="submission" date="2022-07" db="EMBL/GenBank/DDBJ databases">
        <authorList>
            <person name="Abrouk D."/>
            <person name="Moenne-Loccoz Y."/>
            <person name="Todorovic I."/>
            <person name="Raicevic V."/>
            <person name="Jovicic-Petrovic J."/>
        </authorList>
    </citation>
    <scope>NUCLEOTIDE SEQUENCE [LARGE SCALE GENOMIC DNA]</scope>
    <source>
        <strain evidence="3">IT-P374</strain>
    </source>
</reference>
<proteinExistence type="predicted"/>
<dbReference type="Proteomes" id="UP001222282">
    <property type="component" value="Chromosome"/>
</dbReference>